<name>A0A8S3XWZ8_PARAO</name>
<dbReference type="InterPro" id="IPR020234">
    <property type="entry name" value="Mite_allergen_group-7"/>
</dbReference>
<evidence type="ECO:0000313" key="2">
    <source>
        <dbReference type="Proteomes" id="UP000691718"/>
    </source>
</evidence>
<dbReference type="OrthoDB" id="8187668at2759"/>
<reference evidence="1" key="1">
    <citation type="submission" date="2021-04" db="EMBL/GenBank/DDBJ databases">
        <authorList>
            <person name="Tunstrom K."/>
        </authorList>
    </citation>
    <scope>NUCLEOTIDE SEQUENCE</scope>
</reference>
<accession>A0A8S3XWZ8</accession>
<organism evidence="1 2">
    <name type="scientific">Parnassius apollo</name>
    <name type="common">Apollo butterfly</name>
    <name type="synonym">Papilio apollo</name>
    <dbReference type="NCBI Taxonomy" id="110799"/>
    <lineage>
        <taxon>Eukaryota</taxon>
        <taxon>Metazoa</taxon>
        <taxon>Ecdysozoa</taxon>
        <taxon>Arthropoda</taxon>
        <taxon>Hexapoda</taxon>
        <taxon>Insecta</taxon>
        <taxon>Pterygota</taxon>
        <taxon>Neoptera</taxon>
        <taxon>Endopterygota</taxon>
        <taxon>Lepidoptera</taxon>
        <taxon>Glossata</taxon>
        <taxon>Ditrysia</taxon>
        <taxon>Papilionoidea</taxon>
        <taxon>Papilionidae</taxon>
        <taxon>Parnassiinae</taxon>
        <taxon>Parnassini</taxon>
        <taxon>Parnassius</taxon>
        <taxon>Parnassius</taxon>
    </lineage>
</organism>
<dbReference type="EMBL" id="CAJQZP010001427">
    <property type="protein sequence ID" value="CAG5045075.1"/>
    <property type="molecule type" value="Genomic_DNA"/>
</dbReference>
<proteinExistence type="predicted"/>
<evidence type="ECO:0000313" key="1">
    <source>
        <dbReference type="EMBL" id="CAG5045075.1"/>
    </source>
</evidence>
<protein>
    <submittedName>
        <fullName evidence="1">(apollo) hypothetical protein</fullName>
    </submittedName>
</protein>
<dbReference type="AlphaFoldDB" id="A0A8S3XWZ8"/>
<keyword evidence="2" id="KW-1185">Reference proteome</keyword>
<comment type="caution">
    <text evidence="1">The sequence shown here is derived from an EMBL/GenBank/DDBJ whole genome shotgun (WGS) entry which is preliminary data.</text>
</comment>
<dbReference type="Pfam" id="PF16984">
    <property type="entry name" value="Grp7_allergen"/>
    <property type="match status" value="1"/>
</dbReference>
<gene>
    <name evidence="1" type="ORF">PAPOLLO_LOCUS23164</name>
</gene>
<sequence>MSEEENVDIEQELLNLLTNVQPNLQDVIKRSFTNVVFQQTKNGEQIKPDILEDTSYFAKNTQVNLSRLELIKPPTFHLQSLSLDLKSMALSLRCSLGEVNVKGLYSAFNENLYNLIPVLSEGHVLISLSNMTADVNVGLIIDDDSFSFINPGIDFVHDEVVVKLSWPSPQRNGGYEFTTTEQLAKHIDDLPLTAALSLPLYALLRHKLQRHLSQVLRQATSVSDMVYSNPSLLEVYSSMVNNMAQNGNRVIDMILINMRRTLLQTCREVLELPSVHATFMHKIGSISFVGRFETGTGWLKNLATINRINDVSVTKPDPMKTSFRVTLKIKNLQIGYEEYRMRAMGVSCGGRLAASFADCTLHLALSVGLQHWEPYAQLDDLRLHHLQSMDLHVTGLGPLSGACALVSSWARGAAAAHAAPALLAQLTHELHTALAELPLWDLLHGKQ</sequence>
<dbReference type="Proteomes" id="UP000691718">
    <property type="component" value="Unassembled WGS sequence"/>
</dbReference>